<dbReference type="InterPro" id="IPR020084">
    <property type="entry name" value="NUDIX_hydrolase_CS"/>
</dbReference>
<keyword evidence="2 4" id="KW-0378">Hydrolase</keyword>
<feature type="domain" description="Nudix hydrolase" evidence="3">
    <location>
        <begin position="37"/>
        <end position="166"/>
    </location>
</feature>
<evidence type="ECO:0000313" key="5">
    <source>
        <dbReference type="Proteomes" id="UP000308037"/>
    </source>
</evidence>
<evidence type="ECO:0000259" key="3">
    <source>
        <dbReference type="PROSITE" id="PS51462"/>
    </source>
</evidence>
<dbReference type="SUPFAM" id="SSF55811">
    <property type="entry name" value="Nudix"/>
    <property type="match status" value="1"/>
</dbReference>
<dbReference type="InterPro" id="IPR020476">
    <property type="entry name" value="Nudix_hydrolase"/>
</dbReference>
<dbReference type="Pfam" id="PF00293">
    <property type="entry name" value="NUDIX"/>
    <property type="match status" value="1"/>
</dbReference>
<dbReference type="Proteomes" id="UP000308037">
    <property type="component" value="Unassembled WGS sequence"/>
</dbReference>
<comment type="caution">
    <text evidence="4">The sequence shown here is derived from an EMBL/GenBank/DDBJ whole genome shotgun (WGS) entry which is preliminary data.</text>
</comment>
<dbReference type="PANTHER" id="PTHR43046">
    <property type="entry name" value="GDP-MANNOSE MANNOSYL HYDROLASE"/>
    <property type="match status" value="1"/>
</dbReference>
<comment type="cofactor">
    <cofactor evidence="1">
        <name>Mg(2+)</name>
        <dbReference type="ChEBI" id="CHEBI:18420"/>
    </cofactor>
</comment>
<dbReference type="EMBL" id="QKNX01000007">
    <property type="protein sequence ID" value="TKR24669.1"/>
    <property type="molecule type" value="Genomic_DNA"/>
</dbReference>
<dbReference type="PRINTS" id="PR00502">
    <property type="entry name" value="NUDIXFAMILY"/>
</dbReference>
<evidence type="ECO:0000313" key="4">
    <source>
        <dbReference type="EMBL" id="TKR24669.1"/>
    </source>
</evidence>
<dbReference type="GO" id="GO:0016787">
    <property type="term" value="F:hydrolase activity"/>
    <property type="evidence" value="ECO:0007669"/>
    <property type="project" value="UniProtKB-KW"/>
</dbReference>
<proteinExistence type="predicted"/>
<protein>
    <submittedName>
        <fullName evidence="4">NUDIX hydrolase</fullName>
    </submittedName>
</protein>
<dbReference type="InterPro" id="IPR015797">
    <property type="entry name" value="NUDIX_hydrolase-like_dom_sf"/>
</dbReference>
<dbReference type="AlphaFoldDB" id="A0A4U5JF74"/>
<dbReference type="OrthoDB" id="25155at2157"/>
<gene>
    <name evidence="4" type="ORF">DM868_13780</name>
</gene>
<reference evidence="4 5" key="1">
    <citation type="submission" date="2019-04" db="EMBL/GenBank/DDBJ databases">
        <title>Natronomonas sp. F20-122 a newhaloarchaeon isolated from a saline saltern of Isla Bacuta, Huelva, Spain.</title>
        <authorList>
            <person name="Duran-Viseras A."/>
            <person name="Sanchez-Porro C."/>
            <person name="Ventosa A."/>
        </authorList>
    </citation>
    <scope>NUCLEOTIDE SEQUENCE [LARGE SCALE GENOMIC DNA]</scope>
    <source>
        <strain evidence="4 5">F20-122</strain>
    </source>
</reference>
<dbReference type="RefSeq" id="WP_137277414.1">
    <property type="nucleotide sequence ID" value="NZ_QKNX01000007.1"/>
</dbReference>
<sequence length="166" mass="18527">MPSIDDLSARYGDCYRKVERVEIDPERFEKGVARGDDGGWGVGALVVHDGRGLFVREGETWLLPGGRLEAAETPEAGARREIHEETGLDIDIVGLGAIAEQTFVRRDSNASYEFRFVTFVARPTEPRSVLRSGPTDPAIDAVEWFSSVPEHTFDRDLVRRLFGTYV</sequence>
<dbReference type="PROSITE" id="PS51462">
    <property type="entry name" value="NUDIX"/>
    <property type="match status" value="1"/>
</dbReference>
<dbReference type="InterPro" id="IPR000086">
    <property type="entry name" value="NUDIX_hydrolase_dom"/>
</dbReference>
<evidence type="ECO:0000256" key="2">
    <source>
        <dbReference type="ARBA" id="ARBA00022801"/>
    </source>
</evidence>
<keyword evidence="5" id="KW-1185">Reference proteome</keyword>
<dbReference type="PANTHER" id="PTHR43046:SF14">
    <property type="entry name" value="MUTT_NUDIX FAMILY PROTEIN"/>
    <property type="match status" value="1"/>
</dbReference>
<name>A0A4U5JF74_9EURY</name>
<dbReference type="Gene3D" id="3.90.79.10">
    <property type="entry name" value="Nucleoside Triphosphate Pyrophosphohydrolase"/>
    <property type="match status" value="1"/>
</dbReference>
<dbReference type="PROSITE" id="PS00893">
    <property type="entry name" value="NUDIX_BOX"/>
    <property type="match status" value="1"/>
</dbReference>
<accession>A0A4U5JF74</accession>
<organism evidence="4 5">
    <name type="scientific">Natronomonas salsuginis</name>
    <dbReference type="NCBI Taxonomy" id="2217661"/>
    <lineage>
        <taxon>Archaea</taxon>
        <taxon>Methanobacteriati</taxon>
        <taxon>Methanobacteriota</taxon>
        <taxon>Stenosarchaea group</taxon>
        <taxon>Halobacteria</taxon>
        <taxon>Halobacteriales</taxon>
        <taxon>Natronomonadaceae</taxon>
        <taxon>Natronomonas</taxon>
    </lineage>
</organism>
<evidence type="ECO:0000256" key="1">
    <source>
        <dbReference type="ARBA" id="ARBA00001946"/>
    </source>
</evidence>